<organism evidence="6 7">
    <name type="scientific">Rhizophlyctis rosea</name>
    <dbReference type="NCBI Taxonomy" id="64517"/>
    <lineage>
        <taxon>Eukaryota</taxon>
        <taxon>Fungi</taxon>
        <taxon>Fungi incertae sedis</taxon>
        <taxon>Chytridiomycota</taxon>
        <taxon>Chytridiomycota incertae sedis</taxon>
        <taxon>Chytridiomycetes</taxon>
        <taxon>Rhizophlyctidales</taxon>
        <taxon>Rhizophlyctidaceae</taxon>
        <taxon>Rhizophlyctis</taxon>
    </lineage>
</organism>
<comment type="function">
    <text evidence="5">Assembles a suppression complex (suppresome) by tethering SIRT1 and MDM2 to regulate composite modifications of p53/TP53. Confers both deacetylation-mediated functional inactivation, by SIRT1, and ubiquitination-dependent degradation, by MDM2, of p53/TP53, promoting a proliferative and cell survival behaviors. May play a role in the regulation of spermatogenesis.</text>
</comment>
<dbReference type="PANTHER" id="PTHR46511">
    <property type="entry name" value="MORN REPEAT-CONTAINING PROTEIN 3"/>
    <property type="match status" value="1"/>
</dbReference>
<evidence type="ECO:0000256" key="1">
    <source>
        <dbReference type="ARBA" id="ARBA00004218"/>
    </source>
</evidence>
<evidence type="ECO:0000313" key="6">
    <source>
        <dbReference type="EMBL" id="KAJ3053737.1"/>
    </source>
</evidence>
<dbReference type="Gene3D" id="2.20.110.10">
    <property type="entry name" value="Histone H3 K4-specific methyltransferase SET7/9 N-terminal domain"/>
    <property type="match status" value="1"/>
</dbReference>
<dbReference type="Proteomes" id="UP001212841">
    <property type="component" value="Unassembled WGS sequence"/>
</dbReference>
<dbReference type="EMBL" id="JADGJD010000183">
    <property type="protein sequence ID" value="KAJ3053737.1"/>
    <property type="molecule type" value="Genomic_DNA"/>
</dbReference>
<dbReference type="InterPro" id="IPR003409">
    <property type="entry name" value="MORN"/>
</dbReference>
<evidence type="ECO:0000256" key="5">
    <source>
        <dbReference type="ARBA" id="ARBA00045851"/>
    </source>
</evidence>
<gene>
    <name evidence="6" type="ORF">HK097_003507</name>
</gene>
<evidence type="ECO:0000313" key="7">
    <source>
        <dbReference type="Proteomes" id="UP001212841"/>
    </source>
</evidence>
<name>A0AAD5SI39_9FUNG</name>
<comment type="subcellular location">
    <subcellularLocation>
        <location evidence="1">Cytoplasmic vesicle</location>
        <location evidence="1">Secretory vesicle</location>
        <location evidence="1">Acrosome</location>
    </subcellularLocation>
</comment>
<accession>A0AAD5SI39</accession>
<dbReference type="Pfam" id="PF02493">
    <property type="entry name" value="MORN"/>
    <property type="match status" value="3"/>
</dbReference>
<keyword evidence="3" id="KW-0968">Cytoplasmic vesicle</keyword>
<dbReference type="GO" id="GO:0031410">
    <property type="term" value="C:cytoplasmic vesicle"/>
    <property type="evidence" value="ECO:0007669"/>
    <property type="project" value="UniProtKB-KW"/>
</dbReference>
<reference evidence="6" key="1">
    <citation type="submission" date="2020-05" db="EMBL/GenBank/DDBJ databases">
        <title>Phylogenomic resolution of chytrid fungi.</title>
        <authorList>
            <person name="Stajich J.E."/>
            <person name="Amses K."/>
            <person name="Simmons R."/>
            <person name="Seto K."/>
            <person name="Myers J."/>
            <person name="Bonds A."/>
            <person name="Quandt C.A."/>
            <person name="Barry K."/>
            <person name="Liu P."/>
            <person name="Grigoriev I."/>
            <person name="Longcore J.E."/>
            <person name="James T.Y."/>
        </authorList>
    </citation>
    <scope>NUCLEOTIDE SEQUENCE</scope>
    <source>
        <strain evidence="6">JEL0318</strain>
    </source>
</reference>
<keyword evidence="2" id="KW-0677">Repeat</keyword>
<evidence type="ECO:0000256" key="4">
    <source>
        <dbReference type="ARBA" id="ARBA00039854"/>
    </source>
</evidence>
<dbReference type="AlphaFoldDB" id="A0AAD5SI39"/>
<dbReference type="InterPro" id="IPR052472">
    <property type="entry name" value="MORN3"/>
</dbReference>
<sequence length="123" mass="13994">QGEVYEGEWYDGMRHGQGILVMPNGNRYEGTWFNDLKEGPGKFIYRSKRQCYEGEWAKDMPKCGTLKDLPPLAGTKARTYPIPSLTLADPQKVLDNARESILEDRMHRLTGDAAEVSDEDENQ</sequence>
<comment type="caution">
    <text evidence="6">The sequence shown here is derived from an EMBL/GenBank/DDBJ whole genome shotgun (WGS) entry which is preliminary data.</text>
</comment>
<evidence type="ECO:0000256" key="3">
    <source>
        <dbReference type="ARBA" id="ARBA00023329"/>
    </source>
</evidence>
<evidence type="ECO:0000256" key="2">
    <source>
        <dbReference type="ARBA" id="ARBA00022737"/>
    </source>
</evidence>
<proteinExistence type="predicted"/>
<dbReference type="SUPFAM" id="SSF82185">
    <property type="entry name" value="Histone H3 K4-specific methyltransferase SET7/9 N-terminal domain"/>
    <property type="match status" value="1"/>
</dbReference>
<keyword evidence="7" id="KW-1185">Reference proteome</keyword>
<protein>
    <recommendedName>
        <fullName evidence="4">MORN repeat-containing protein 3</fullName>
    </recommendedName>
</protein>
<dbReference type="SMART" id="SM00698">
    <property type="entry name" value="MORN"/>
    <property type="match status" value="2"/>
</dbReference>
<dbReference type="PANTHER" id="PTHR46511:SF1">
    <property type="entry name" value="MORN REPEAT-CONTAINING PROTEIN 3"/>
    <property type="match status" value="1"/>
</dbReference>
<feature type="non-terminal residue" evidence="6">
    <location>
        <position position="1"/>
    </location>
</feature>